<protein>
    <recommendedName>
        <fullName evidence="1">Aminoglycoside phosphotransferase domain-containing protein</fullName>
    </recommendedName>
</protein>
<name>A0A166B8V3_EXIGL</name>
<dbReference type="InterPro" id="IPR051678">
    <property type="entry name" value="AGP_Transferase"/>
</dbReference>
<dbReference type="PANTHER" id="PTHR21310">
    <property type="entry name" value="AMINOGLYCOSIDE PHOSPHOTRANSFERASE-RELATED-RELATED"/>
    <property type="match status" value="1"/>
</dbReference>
<dbReference type="Pfam" id="PF01636">
    <property type="entry name" value="APH"/>
    <property type="match status" value="1"/>
</dbReference>
<evidence type="ECO:0000313" key="3">
    <source>
        <dbReference type="Proteomes" id="UP000077266"/>
    </source>
</evidence>
<gene>
    <name evidence="2" type="ORF">EXIGLDRAFT_266179</name>
</gene>
<dbReference type="SUPFAM" id="SSF56112">
    <property type="entry name" value="Protein kinase-like (PK-like)"/>
    <property type="match status" value="1"/>
</dbReference>
<dbReference type="InParanoid" id="A0A166B8V3"/>
<evidence type="ECO:0000313" key="2">
    <source>
        <dbReference type="EMBL" id="KZV98979.1"/>
    </source>
</evidence>
<keyword evidence="3" id="KW-1185">Reference proteome</keyword>
<feature type="domain" description="Aminoglycoside phosphotransferase" evidence="1">
    <location>
        <begin position="27"/>
        <end position="240"/>
    </location>
</feature>
<dbReference type="InterPro" id="IPR011009">
    <property type="entry name" value="Kinase-like_dom_sf"/>
</dbReference>
<evidence type="ECO:0000259" key="1">
    <source>
        <dbReference type="Pfam" id="PF01636"/>
    </source>
</evidence>
<dbReference type="STRING" id="1314781.A0A166B8V3"/>
<accession>A0A166B8V3</accession>
<dbReference type="PANTHER" id="PTHR21310:SF15">
    <property type="entry name" value="AMINOGLYCOSIDE PHOSPHOTRANSFERASE DOMAIN-CONTAINING PROTEIN"/>
    <property type="match status" value="1"/>
</dbReference>
<dbReference type="OrthoDB" id="2906425at2759"/>
<dbReference type="Proteomes" id="UP000077266">
    <property type="component" value="Unassembled WGS sequence"/>
</dbReference>
<sequence length="356" mass="40420">MGGCNLHLPATFSDGVEWIVRIPQQHVRLPPLALHRAIVTSEIATLKYLKAIDLPIPKVFDIQLSESNPAGVSFVVCEFVRGEPCMWKQPTAAQRTHFISQYARVLVRLSEHPFSSIGVLQSEGGEIGPVLDPEFVDCYDDTYTRIGPFPSSREYYHHLLRTILAEVRDGRRYISCPVDGYLVHLQLLEVIDLLYPTESQASDGQFFIKHPDDKGDNFLVDEDFNITALIDWERTKTCPPEEAFAGPTFTLDVGDFYDGVNTLSADETTLAKALQALERPDLATYVVNGKKYQRFQFCVGGRIENMEEFWPLFRSLMEAVGLREWVSWDAWKSHALQKSVYGSDLVIQELLKRTLM</sequence>
<organism evidence="2 3">
    <name type="scientific">Exidia glandulosa HHB12029</name>
    <dbReference type="NCBI Taxonomy" id="1314781"/>
    <lineage>
        <taxon>Eukaryota</taxon>
        <taxon>Fungi</taxon>
        <taxon>Dikarya</taxon>
        <taxon>Basidiomycota</taxon>
        <taxon>Agaricomycotina</taxon>
        <taxon>Agaricomycetes</taxon>
        <taxon>Auriculariales</taxon>
        <taxon>Exidiaceae</taxon>
        <taxon>Exidia</taxon>
    </lineage>
</organism>
<dbReference type="EMBL" id="KV425913">
    <property type="protein sequence ID" value="KZV98979.1"/>
    <property type="molecule type" value="Genomic_DNA"/>
</dbReference>
<dbReference type="AlphaFoldDB" id="A0A166B8V3"/>
<proteinExistence type="predicted"/>
<reference evidence="2 3" key="1">
    <citation type="journal article" date="2016" name="Mol. Biol. Evol.">
        <title>Comparative Genomics of Early-Diverging Mushroom-Forming Fungi Provides Insights into the Origins of Lignocellulose Decay Capabilities.</title>
        <authorList>
            <person name="Nagy L.G."/>
            <person name="Riley R."/>
            <person name="Tritt A."/>
            <person name="Adam C."/>
            <person name="Daum C."/>
            <person name="Floudas D."/>
            <person name="Sun H."/>
            <person name="Yadav J.S."/>
            <person name="Pangilinan J."/>
            <person name="Larsson K.H."/>
            <person name="Matsuura K."/>
            <person name="Barry K."/>
            <person name="Labutti K."/>
            <person name="Kuo R."/>
            <person name="Ohm R.A."/>
            <person name="Bhattacharya S.S."/>
            <person name="Shirouzu T."/>
            <person name="Yoshinaga Y."/>
            <person name="Martin F.M."/>
            <person name="Grigoriev I.V."/>
            <person name="Hibbett D.S."/>
        </authorList>
    </citation>
    <scope>NUCLEOTIDE SEQUENCE [LARGE SCALE GENOMIC DNA]</scope>
    <source>
        <strain evidence="2 3">HHB12029</strain>
    </source>
</reference>
<dbReference type="InterPro" id="IPR002575">
    <property type="entry name" value="Aminoglycoside_PTrfase"/>
</dbReference>